<dbReference type="AlphaFoldDB" id="A0A480G308"/>
<dbReference type="EMBL" id="DQIR01083059">
    <property type="protein sequence ID" value="HDA38535.1"/>
    <property type="molecule type" value="Transcribed_RNA"/>
</dbReference>
<organism evidence="2">
    <name type="scientific">Sus scrofa</name>
    <name type="common">Pig</name>
    <dbReference type="NCBI Taxonomy" id="9823"/>
    <lineage>
        <taxon>Eukaryota</taxon>
        <taxon>Metazoa</taxon>
        <taxon>Chordata</taxon>
        <taxon>Craniata</taxon>
        <taxon>Vertebrata</taxon>
        <taxon>Euteleostomi</taxon>
        <taxon>Mammalia</taxon>
        <taxon>Eutheria</taxon>
        <taxon>Laurasiatheria</taxon>
        <taxon>Artiodactyla</taxon>
        <taxon>Suina</taxon>
        <taxon>Suidae</taxon>
        <taxon>Sus</taxon>
    </lineage>
</organism>
<feature type="region of interest" description="Disordered" evidence="1">
    <location>
        <begin position="237"/>
        <end position="263"/>
    </location>
</feature>
<sequence length="263" mass="27748">MMLGARLQVRPVPSGSTFRDFTMPSSITMENLPERKAGPGAATWAWGLGRDMGGVAGASHGGPSYFYLLSRRFPKRDTKESSSNKSVSFPKAPVGSARSRTLPSVLWARPHISVTKTSLTLRHATTWIPLAFSASACSTNPGRWVLEQPGVKAPGTPNSTPFLPLNSSARFTFFSGSPSNTTTDGMASPTLIGAMATPRFSNLGPCQASTRGLLPGTLGSRRCHCCTLNGSRPGAHQTCRAAQKAQPHQQPAEPGSPNGSTPT</sequence>
<feature type="region of interest" description="Disordered" evidence="1">
    <location>
        <begin position="77"/>
        <end position="96"/>
    </location>
</feature>
<protein>
    <submittedName>
        <fullName evidence="2">Peroxiredoxin-5, mitochondrial</fullName>
    </submittedName>
</protein>
<name>A0A480G308_PIG</name>
<accession>A0A480G308</accession>
<evidence type="ECO:0000313" key="2">
    <source>
        <dbReference type="EMBL" id="HDA06608.1"/>
    </source>
</evidence>
<feature type="compositionally biased region" description="Low complexity" evidence="1">
    <location>
        <begin position="241"/>
        <end position="253"/>
    </location>
</feature>
<reference evidence="2" key="1">
    <citation type="journal article" date="2019" name="PeerJ">
        <title>Genes of the pig, Sus scrofa, reconstructed with EvidentialGene.</title>
        <authorList>
            <person name="Gilbert D.G."/>
        </authorList>
    </citation>
    <scope>NUCLEOTIDE SEQUENCE</scope>
</reference>
<dbReference type="EMBL" id="DQIR01051132">
    <property type="protein sequence ID" value="HDA06608.1"/>
    <property type="molecule type" value="Transcribed_RNA"/>
</dbReference>
<proteinExistence type="predicted"/>
<evidence type="ECO:0000256" key="1">
    <source>
        <dbReference type="SAM" id="MobiDB-lite"/>
    </source>
</evidence>